<dbReference type="Proteomes" id="UP001221757">
    <property type="component" value="Unassembled WGS sequence"/>
</dbReference>
<feature type="region of interest" description="Disordered" evidence="1">
    <location>
        <begin position="208"/>
        <end position="237"/>
    </location>
</feature>
<proteinExistence type="predicted"/>
<dbReference type="EMBL" id="JARKIE010000070">
    <property type="protein sequence ID" value="KAJ7689661.1"/>
    <property type="molecule type" value="Genomic_DNA"/>
</dbReference>
<evidence type="ECO:0000256" key="1">
    <source>
        <dbReference type="SAM" id="MobiDB-lite"/>
    </source>
</evidence>
<sequence length="237" mass="25943">MELVPSTVLKSEYAVLQTTIYQQYQPELAADPALETSLWSVAGDLFKSFNAFLVNNRTSIIAELQGADRLSDGMLETLVQLDLFAPSGQQGHAPNEINDRNNALAVMSGAQAYLERICWTATFPSSPHSLAVASKRFADVVAKFIDHSFLGQLNIGVRKKLLALPANASPALCLELIQYPVEKRRVIAERRNHLVDVGNTLADARRDLERDAPDLPGRAGTQHTAADSRIRPGVPRS</sequence>
<gene>
    <name evidence="2" type="ORF">B0H17DRAFT_1134802</name>
</gene>
<accession>A0AAD7GIL3</accession>
<reference evidence="2" key="1">
    <citation type="submission" date="2023-03" db="EMBL/GenBank/DDBJ databases">
        <title>Massive genome expansion in bonnet fungi (Mycena s.s.) driven by repeated elements and novel gene families across ecological guilds.</title>
        <authorList>
            <consortium name="Lawrence Berkeley National Laboratory"/>
            <person name="Harder C.B."/>
            <person name="Miyauchi S."/>
            <person name="Viragh M."/>
            <person name="Kuo A."/>
            <person name="Thoen E."/>
            <person name="Andreopoulos B."/>
            <person name="Lu D."/>
            <person name="Skrede I."/>
            <person name="Drula E."/>
            <person name="Henrissat B."/>
            <person name="Morin E."/>
            <person name="Kohler A."/>
            <person name="Barry K."/>
            <person name="LaButti K."/>
            <person name="Morin E."/>
            <person name="Salamov A."/>
            <person name="Lipzen A."/>
            <person name="Mereny Z."/>
            <person name="Hegedus B."/>
            <person name="Baldrian P."/>
            <person name="Stursova M."/>
            <person name="Weitz H."/>
            <person name="Taylor A."/>
            <person name="Grigoriev I.V."/>
            <person name="Nagy L.G."/>
            <person name="Martin F."/>
            <person name="Kauserud H."/>
        </authorList>
    </citation>
    <scope>NUCLEOTIDE SEQUENCE</scope>
    <source>
        <strain evidence="2">CBHHK067</strain>
    </source>
</reference>
<evidence type="ECO:0000313" key="3">
    <source>
        <dbReference type="Proteomes" id="UP001221757"/>
    </source>
</evidence>
<organism evidence="2 3">
    <name type="scientific">Mycena rosella</name>
    <name type="common">Pink bonnet</name>
    <name type="synonym">Agaricus rosellus</name>
    <dbReference type="NCBI Taxonomy" id="1033263"/>
    <lineage>
        <taxon>Eukaryota</taxon>
        <taxon>Fungi</taxon>
        <taxon>Dikarya</taxon>
        <taxon>Basidiomycota</taxon>
        <taxon>Agaricomycotina</taxon>
        <taxon>Agaricomycetes</taxon>
        <taxon>Agaricomycetidae</taxon>
        <taxon>Agaricales</taxon>
        <taxon>Marasmiineae</taxon>
        <taxon>Mycenaceae</taxon>
        <taxon>Mycena</taxon>
    </lineage>
</organism>
<name>A0AAD7GIL3_MYCRO</name>
<keyword evidence="3" id="KW-1185">Reference proteome</keyword>
<protein>
    <submittedName>
        <fullName evidence="2">Uncharacterized protein</fullName>
    </submittedName>
</protein>
<dbReference type="AlphaFoldDB" id="A0AAD7GIL3"/>
<evidence type="ECO:0000313" key="2">
    <source>
        <dbReference type="EMBL" id="KAJ7689661.1"/>
    </source>
</evidence>
<comment type="caution">
    <text evidence="2">The sequence shown here is derived from an EMBL/GenBank/DDBJ whole genome shotgun (WGS) entry which is preliminary data.</text>
</comment>